<evidence type="ECO:0000256" key="10">
    <source>
        <dbReference type="ARBA" id="ARBA00047761"/>
    </source>
</evidence>
<comment type="catalytic activity">
    <reaction evidence="10">
        <text>O-phospho-L-seryl-[protein] + H2O = L-seryl-[protein] + phosphate</text>
        <dbReference type="Rhea" id="RHEA:20629"/>
        <dbReference type="Rhea" id="RHEA-COMP:9863"/>
        <dbReference type="Rhea" id="RHEA-COMP:11604"/>
        <dbReference type="ChEBI" id="CHEBI:15377"/>
        <dbReference type="ChEBI" id="CHEBI:29999"/>
        <dbReference type="ChEBI" id="CHEBI:43474"/>
        <dbReference type="ChEBI" id="CHEBI:83421"/>
        <dbReference type="EC" id="3.1.3.16"/>
    </reaction>
</comment>
<keyword evidence="14" id="KW-1185">Reference proteome</keyword>
<dbReference type="SMART" id="SM00331">
    <property type="entry name" value="PP2C_SIG"/>
    <property type="match status" value="1"/>
</dbReference>
<evidence type="ECO:0000259" key="12">
    <source>
        <dbReference type="PROSITE" id="PS51746"/>
    </source>
</evidence>
<comment type="catalytic activity">
    <reaction evidence="11">
        <text>O-phospho-L-threonyl-[protein] + H2O = L-threonyl-[protein] + phosphate</text>
        <dbReference type="Rhea" id="RHEA:47004"/>
        <dbReference type="Rhea" id="RHEA-COMP:11060"/>
        <dbReference type="Rhea" id="RHEA-COMP:11605"/>
        <dbReference type="ChEBI" id="CHEBI:15377"/>
        <dbReference type="ChEBI" id="CHEBI:30013"/>
        <dbReference type="ChEBI" id="CHEBI:43474"/>
        <dbReference type="ChEBI" id="CHEBI:61977"/>
        <dbReference type="EC" id="3.1.3.16"/>
    </reaction>
</comment>
<dbReference type="InterPro" id="IPR036457">
    <property type="entry name" value="PPM-type-like_dom_sf"/>
</dbReference>
<keyword evidence="8" id="KW-0904">Protein phosphatase</keyword>
<protein>
    <recommendedName>
        <fullName evidence="4">protein-serine/threonine phosphatase</fullName>
        <ecNumber evidence="4">3.1.3.16</ecNumber>
    </recommendedName>
</protein>
<organism evidence="13 14">
    <name type="scientific">Lupinus albus</name>
    <name type="common">White lupine</name>
    <name type="synonym">Lupinus termis</name>
    <dbReference type="NCBI Taxonomy" id="3870"/>
    <lineage>
        <taxon>Eukaryota</taxon>
        <taxon>Viridiplantae</taxon>
        <taxon>Streptophyta</taxon>
        <taxon>Embryophyta</taxon>
        <taxon>Tracheophyta</taxon>
        <taxon>Spermatophyta</taxon>
        <taxon>Magnoliopsida</taxon>
        <taxon>eudicotyledons</taxon>
        <taxon>Gunneridae</taxon>
        <taxon>Pentapetalae</taxon>
        <taxon>rosids</taxon>
        <taxon>fabids</taxon>
        <taxon>Fabales</taxon>
        <taxon>Fabaceae</taxon>
        <taxon>Papilionoideae</taxon>
        <taxon>50 kb inversion clade</taxon>
        <taxon>genistoids sensu lato</taxon>
        <taxon>core genistoids</taxon>
        <taxon>Genisteae</taxon>
        <taxon>Lupinus</taxon>
    </lineage>
</organism>
<evidence type="ECO:0000256" key="2">
    <source>
        <dbReference type="ARBA" id="ARBA00001946"/>
    </source>
</evidence>
<dbReference type="GO" id="GO:0046872">
    <property type="term" value="F:metal ion binding"/>
    <property type="evidence" value="ECO:0007669"/>
    <property type="project" value="UniProtKB-KW"/>
</dbReference>
<proteinExistence type="inferred from homology"/>
<dbReference type="Pfam" id="PF00481">
    <property type="entry name" value="PP2C"/>
    <property type="match status" value="1"/>
</dbReference>
<comment type="similarity">
    <text evidence="3">Belongs to the PP2C family.</text>
</comment>
<evidence type="ECO:0000256" key="1">
    <source>
        <dbReference type="ARBA" id="ARBA00001936"/>
    </source>
</evidence>
<comment type="caution">
    <text evidence="13">The sequence shown here is derived from an EMBL/GenBank/DDBJ whole genome shotgun (WGS) entry which is preliminary data.</text>
</comment>
<evidence type="ECO:0000256" key="8">
    <source>
        <dbReference type="ARBA" id="ARBA00022912"/>
    </source>
</evidence>
<evidence type="ECO:0000256" key="9">
    <source>
        <dbReference type="ARBA" id="ARBA00023211"/>
    </source>
</evidence>
<evidence type="ECO:0000313" key="14">
    <source>
        <dbReference type="Proteomes" id="UP000447434"/>
    </source>
</evidence>
<dbReference type="SMART" id="SM00332">
    <property type="entry name" value="PP2Cc"/>
    <property type="match status" value="1"/>
</dbReference>
<accession>A0A6A4QPM1</accession>
<evidence type="ECO:0000256" key="6">
    <source>
        <dbReference type="ARBA" id="ARBA00022801"/>
    </source>
</evidence>
<gene>
    <name evidence="13" type="ORF">Lalb_Chr04g0260551</name>
</gene>
<keyword evidence="6" id="KW-0378">Hydrolase</keyword>
<dbReference type="SUPFAM" id="SSF81606">
    <property type="entry name" value="PP2C-like"/>
    <property type="match status" value="1"/>
</dbReference>
<dbReference type="OrthoDB" id="10264738at2759"/>
<comment type="cofactor">
    <cofactor evidence="2">
        <name>Mg(2+)</name>
        <dbReference type="ChEBI" id="CHEBI:18420"/>
    </cofactor>
</comment>
<dbReference type="Proteomes" id="UP000447434">
    <property type="component" value="Chromosome 4"/>
</dbReference>
<dbReference type="InterPro" id="IPR015655">
    <property type="entry name" value="PP2C"/>
</dbReference>
<dbReference type="PROSITE" id="PS51746">
    <property type="entry name" value="PPM_2"/>
    <property type="match status" value="1"/>
</dbReference>
<keyword evidence="9" id="KW-0464">Manganese</keyword>
<evidence type="ECO:0000256" key="5">
    <source>
        <dbReference type="ARBA" id="ARBA00022723"/>
    </source>
</evidence>
<feature type="domain" description="PPM-type phosphatase" evidence="12">
    <location>
        <begin position="44"/>
        <end position="309"/>
    </location>
</feature>
<name>A0A6A4QPM1_LUPAL</name>
<dbReference type="GO" id="GO:0004722">
    <property type="term" value="F:protein serine/threonine phosphatase activity"/>
    <property type="evidence" value="ECO:0007669"/>
    <property type="project" value="UniProtKB-EC"/>
</dbReference>
<evidence type="ECO:0000256" key="3">
    <source>
        <dbReference type="ARBA" id="ARBA00006702"/>
    </source>
</evidence>
<evidence type="ECO:0000256" key="7">
    <source>
        <dbReference type="ARBA" id="ARBA00022842"/>
    </source>
</evidence>
<keyword evidence="5" id="KW-0479">Metal-binding</keyword>
<dbReference type="FunFam" id="3.60.40.10:FF:000013">
    <property type="entry name" value="probable protein phosphatase 2C 5"/>
    <property type="match status" value="1"/>
</dbReference>
<reference evidence="14" key="1">
    <citation type="journal article" date="2020" name="Nat. Commun.">
        <title>Genome sequence of the cluster root forming white lupin.</title>
        <authorList>
            <person name="Hufnagel B."/>
            <person name="Marques A."/>
            <person name="Soriano A."/>
            <person name="Marques L."/>
            <person name="Divol F."/>
            <person name="Doumas P."/>
            <person name="Sallet E."/>
            <person name="Mancinotti D."/>
            <person name="Carrere S."/>
            <person name="Marande W."/>
            <person name="Arribat S."/>
            <person name="Keller J."/>
            <person name="Huneau C."/>
            <person name="Blein T."/>
            <person name="Aime D."/>
            <person name="Laguerre M."/>
            <person name="Taylor J."/>
            <person name="Schubert V."/>
            <person name="Nelson M."/>
            <person name="Geu-Flores F."/>
            <person name="Crespi M."/>
            <person name="Gallardo-Guerrero K."/>
            <person name="Delaux P.-M."/>
            <person name="Salse J."/>
            <person name="Berges H."/>
            <person name="Guyot R."/>
            <person name="Gouzy J."/>
            <person name="Peret B."/>
        </authorList>
    </citation>
    <scope>NUCLEOTIDE SEQUENCE [LARGE SCALE GENOMIC DNA]</scope>
    <source>
        <strain evidence="14">cv. Amiga</strain>
    </source>
</reference>
<dbReference type="AlphaFoldDB" id="A0A6A4QPM1"/>
<sequence>MMSGKGELLSSSSSSRMKSQAQVAAIPLGTLIGRELRSEKIEKPFVKFGQSGLAKKGEDYFLIKTDSYRVSGDSSTLFSVFAIFDGHNGISAAIFTKENLLNNVLSAIPQDISRDAWLQALPRALVAGFVKTDIEFQQKGETSGTTATLVVIDGWTVTVASVGDSRCILDTQGGVVSLLTVDHRLEENAEERARVTASGGEVGRLNVYGGNAVGPLRCWPGGLCLSRSIGDTDVGEFIVPIPHVKQVKLSNYGGRLIIASDGIWDALSNDSAAQSCRGIPAELAAKLVVKEALRSRGLKDDTTCLVVDIIPSDLPVLPPIPRKKPSMLTSLLFGKKSGNTTNKKKPNMLTSLLFGKKSGNTTNKAANKLSSVGVVEELFEEGSAMLAERLGKDFPFNKNSGIFRCAVCQMDQPPGDDLSVKSGPFFSPSSKQREGPFFCTNCRKKKDAMEGKRPSRPTVIA</sequence>
<dbReference type="InterPro" id="IPR001932">
    <property type="entry name" value="PPM-type_phosphatase-like_dom"/>
</dbReference>
<comment type="cofactor">
    <cofactor evidence="1">
        <name>Mn(2+)</name>
        <dbReference type="ChEBI" id="CHEBI:29035"/>
    </cofactor>
</comment>
<dbReference type="CDD" id="cd00143">
    <property type="entry name" value="PP2Cc"/>
    <property type="match status" value="1"/>
</dbReference>
<evidence type="ECO:0000313" key="13">
    <source>
        <dbReference type="EMBL" id="KAE9615941.1"/>
    </source>
</evidence>
<dbReference type="Gene3D" id="3.60.40.10">
    <property type="entry name" value="PPM-type phosphatase domain"/>
    <property type="match status" value="1"/>
</dbReference>
<evidence type="ECO:0000256" key="11">
    <source>
        <dbReference type="ARBA" id="ARBA00048336"/>
    </source>
</evidence>
<dbReference type="EMBL" id="WOCE01000004">
    <property type="protein sequence ID" value="KAE9615941.1"/>
    <property type="molecule type" value="Genomic_DNA"/>
</dbReference>
<dbReference type="EC" id="3.1.3.16" evidence="4"/>
<keyword evidence="7" id="KW-0460">Magnesium</keyword>
<dbReference type="PANTHER" id="PTHR47992">
    <property type="entry name" value="PROTEIN PHOSPHATASE"/>
    <property type="match status" value="1"/>
</dbReference>
<evidence type="ECO:0000256" key="4">
    <source>
        <dbReference type="ARBA" id="ARBA00013081"/>
    </source>
</evidence>